<dbReference type="Pfam" id="PF00550">
    <property type="entry name" value="PP-binding"/>
    <property type="match status" value="1"/>
</dbReference>
<organism evidence="2 3">
    <name type="scientific">Pseudohongiella nitratireducens</name>
    <dbReference type="NCBI Taxonomy" id="1768907"/>
    <lineage>
        <taxon>Bacteria</taxon>
        <taxon>Pseudomonadati</taxon>
        <taxon>Pseudomonadota</taxon>
        <taxon>Gammaproteobacteria</taxon>
        <taxon>Pseudomonadales</taxon>
        <taxon>Pseudohongiellaceae</taxon>
        <taxon>Pseudohongiella</taxon>
    </lineage>
</organism>
<proteinExistence type="predicted"/>
<dbReference type="PROSITE" id="PS50075">
    <property type="entry name" value="CARRIER"/>
    <property type="match status" value="1"/>
</dbReference>
<sequence>MGVKMNAEKFVVDLVVKKCSGANHADINCDSSLSSLPLGSLKVLEIVHEIESKYAIDIDEKQLFEIEKVGDLVNLVSGVGSE</sequence>
<feature type="domain" description="Carrier" evidence="1">
    <location>
        <begin position="5"/>
        <end position="80"/>
    </location>
</feature>
<reference evidence="2" key="2">
    <citation type="submission" date="2020-09" db="EMBL/GenBank/DDBJ databases">
        <authorList>
            <person name="Sun Q."/>
            <person name="Zhou Y."/>
        </authorList>
    </citation>
    <scope>NUCLEOTIDE SEQUENCE</scope>
    <source>
        <strain evidence="2">CGMCC 1.15425</strain>
    </source>
</reference>
<dbReference type="Proteomes" id="UP000627715">
    <property type="component" value="Unassembled WGS sequence"/>
</dbReference>
<evidence type="ECO:0000313" key="3">
    <source>
        <dbReference type="Proteomes" id="UP000627715"/>
    </source>
</evidence>
<dbReference type="InterPro" id="IPR009081">
    <property type="entry name" value="PP-bd_ACP"/>
</dbReference>
<evidence type="ECO:0000313" key="2">
    <source>
        <dbReference type="EMBL" id="GFZ79186.1"/>
    </source>
</evidence>
<keyword evidence="3" id="KW-1185">Reference proteome</keyword>
<comment type="caution">
    <text evidence="2">The sequence shown here is derived from an EMBL/GenBank/DDBJ whole genome shotgun (WGS) entry which is preliminary data.</text>
</comment>
<gene>
    <name evidence="2" type="ORF">GCM10011403_22980</name>
</gene>
<dbReference type="Gene3D" id="1.10.1200.10">
    <property type="entry name" value="ACP-like"/>
    <property type="match status" value="1"/>
</dbReference>
<name>A0A916VJP2_9GAMM</name>
<dbReference type="InterPro" id="IPR036736">
    <property type="entry name" value="ACP-like_sf"/>
</dbReference>
<reference evidence="2" key="1">
    <citation type="journal article" date="2014" name="Int. J. Syst. Evol. Microbiol.">
        <title>Complete genome sequence of Corynebacterium casei LMG S-19264T (=DSM 44701T), isolated from a smear-ripened cheese.</title>
        <authorList>
            <consortium name="US DOE Joint Genome Institute (JGI-PGF)"/>
            <person name="Walter F."/>
            <person name="Albersmeier A."/>
            <person name="Kalinowski J."/>
            <person name="Ruckert C."/>
        </authorList>
    </citation>
    <scope>NUCLEOTIDE SEQUENCE</scope>
    <source>
        <strain evidence="2">CGMCC 1.15425</strain>
    </source>
</reference>
<dbReference type="SUPFAM" id="SSF47336">
    <property type="entry name" value="ACP-like"/>
    <property type="match status" value="1"/>
</dbReference>
<dbReference type="EMBL" id="BMIY01000009">
    <property type="protein sequence ID" value="GFZ79186.1"/>
    <property type="molecule type" value="Genomic_DNA"/>
</dbReference>
<protein>
    <recommendedName>
        <fullName evidence="1">Carrier domain-containing protein</fullName>
    </recommendedName>
</protein>
<accession>A0A916VJP2</accession>
<evidence type="ECO:0000259" key="1">
    <source>
        <dbReference type="PROSITE" id="PS50075"/>
    </source>
</evidence>
<dbReference type="AlphaFoldDB" id="A0A916VJP2"/>